<dbReference type="GO" id="GO:0000976">
    <property type="term" value="F:transcription cis-regulatory region binding"/>
    <property type="evidence" value="ECO:0007669"/>
    <property type="project" value="TreeGrafter"/>
</dbReference>
<comment type="caution">
    <text evidence="6">The sequence shown here is derived from an EMBL/GenBank/DDBJ whole genome shotgun (WGS) entry which is preliminary data.</text>
</comment>
<keyword evidence="2 4" id="KW-0238">DNA-binding</keyword>
<evidence type="ECO:0000259" key="5">
    <source>
        <dbReference type="PROSITE" id="PS50977"/>
    </source>
</evidence>
<keyword evidence="3" id="KW-0804">Transcription</keyword>
<evidence type="ECO:0000256" key="1">
    <source>
        <dbReference type="ARBA" id="ARBA00023015"/>
    </source>
</evidence>
<dbReference type="PROSITE" id="PS50977">
    <property type="entry name" value="HTH_TETR_2"/>
    <property type="match status" value="1"/>
</dbReference>
<dbReference type="InterPro" id="IPR009057">
    <property type="entry name" value="Homeodomain-like_sf"/>
</dbReference>
<dbReference type="GO" id="GO:0003700">
    <property type="term" value="F:DNA-binding transcription factor activity"/>
    <property type="evidence" value="ECO:0007669"/>
    <property type="project" value="TreeGrafter"/>
</dbReference>
<reference evidence="6 7" key="1">
    <citation type="submission" date="2018-07" db="EMBL/GenBank/DDBJ databases">
        <title>Microbacterium endoborsara sp. nov., a novel actinobacterium isolated from Borszczowia aralocaspica.</title>
        <authorList>
            <person name="An D."/>
        </authorList>
    </citation>
    <scope>NUCLEOTIDE SEQUENCE [LARGE SCALE GENOMIC DNA]</scope>
    <source>
        <strain evidence="6 7">C1.15228</strain>
    </source>
</reference>
<dbReference type="Gene3D" id="1.10.357.10">
    <property type="entry name" value="Tetracycline Repressor, domain 2"/>
    <property type="match status" value="1"/>
</dbReference>
<evidence type="ECO:0000256" key="4">
    <source>
        <dbReference type="PROSITE-ProRule" id="PRU00335"/>
    </source>
</evidence>
<dbReference type="EMBL" id="QORO01000002">
    <property type="protein sequence ID" value="RCK60063.1"/>
    <property type="molecule type" value="Genomic_DNA"/>
</dbReference>
<keyword evidence="7" id="KW-1185">Reference proteome</keyword>
<dbReference type="RefSeq" id="WP_114117678.1">
    <property type="nucleotide sequence ID" value="NZ_BMHU01000003.1"/>
</dbReference>
<dbReference type="AlphaFoldDB" id="A0A367Y2G4"/>
<organism evidence="6 7">
    <name type="scientific">Microbacterium sorbitolivorans</name>
    <dbReference type="NCBI Taxonomy" id="1867410"/>
    <lineage>
        <taxon>Bacteria</taxon>
        <taxon>Bacillati</taxon>
        <taxon>Actinomycetota</taxon>
        <taxon>Actinomycetes</taxon>
        <taxon>Micrococcales</taxon>
        <taxon>Microbacteriaceae</taxon>
        <taxon>Microbacterium</taxon>
    </lineage>
</organism>
<dbReference type="SUPFAM" id="SSF46689">
    <property type="entry name" value="Homeodomain-like"/>
    <property type="match status" value="1"/>
</dbReference>
<accession>A0A367Y2G4</accession>
<dbReference type="PANTHER" id="PTHR30055:SF234">
    <property type="entry name" value="HTH-TYPE TRANSCRIPTIONAL REGULATOR BETI"/>
    <property type="match status" value="1"/>
</dbReference>
<sequence length="176" mass="18605">MASTGEVPKKNRGPAAAAENRRALIDAARTLFAEQGFSVPFSAIARRAGVGQASLYRHFPDKETLGIAIFEENLGLLEERSIGLHELLVAVAEQAKVSASLLEVLLTSRSPLAEELAVRLASIVTNVIARENLRDGVTPVDIQTGVSMVAFHAAAAPTPDAAERAIAIVERGLRGS</sequence>
<dbReference type="PRINTS" id="PR00455">
    <property type="entry name" value="HTHTETR"/>
</dbReference>
<dbReference type="OrthoDB" id="3192968at2"/>
<gene>
    <name evidence="6" type="ORF">DTO57_07975</name>
</gene>
<feature type="DNA-binding region" description="H-T-H motif" evidence="4">
    <location>
        <begin position="40"/>
        <end position="59"/>
    </location>
</feature>
<evidence type="ECO:0000313" key="7">
    <source>
        <dbReference type="Proteomes" id="UP000253508"/>
    </source>
</evidence>
<evidence type="ECO:0000256" key="3">
    <source>
        <dbReference type="ARBA" id="ARBA00023163"/>
    </source>
</evidence>
<evidence type="ECO:0000313" key="6">
    <source>
        <dbReference type="EMBL" id="RCK60063.1"/>
    </source>
</evidence>
<dbReference type="InterPro" id="IPR001647">
    <property type="entry name" value="HTH_TetR"/>
</dbReference>
<dbReference type="Pfam" id="PF00440">
    <property type="entry name" value="TetR_N"/>
    <property type="match status" value="1"/>
</dbReference>
<feature type="domain" description="HTH tetR-type" evidence="5">
    <location>
        <begin position="18"/>
        <end position="77"/>
    </location>
</feature>
<dbReference type="Proteomes" id="UP000253508">
    <property type="component" value="Unassembled WGS sequence"/>
</dbReference>
<proteinExistence type="predicted"/>
<dbReference type="PANTHER" id="PTHR30055">
    <property type="entry name" value="HTH-TYPE TRANSCRIPTIONAL REGULATOR RUTR"/>
    <property type="match status" value="1"/>
</dbReference>
<evidence type="ECO:0000256" key="2">
    <source>
        <dbReference type="ARBA" id="ARBA00023125"/>
    </source>
</evidence>
<protein>
    <submittedName>
        <fullName evidence="6">TetR/AcrR family transcriptional regulator</fullName>
    </submittedName>
</protein>
<dbReference type="InterPro" id="IPR050109">
    <property type="entry name" value="HTH-type_TetR-like_transc_reg"/>
</dbReference>
<keyword evidence="1" id="KW-0805">Transcription regulation</keyword>
<name>A0A367Y2G4_9MICO</name>